<evidence type="ECO:0000256" key="1">
    <source>
        <dbReference type="SAM" id="MobiDB-lite"/>
    </source>
</evidence>
<feature type="compositionally biased region" description="Basic and acidic residues" evidence="1">
    <location>
        <begin position="270"/>
        <end position="303"/>
    </location>
</feature>
<sequence>MEPWQSWAIVGIAGAGAYLYYAKSKSTDRTRGSTSISTPHAQPRASEVRGENSERRKKGKNTASSDRHTSDAAEGSSQSVPTSGNEKTKKRKGGKKGPSQLTQSATTAGDSSQAVEIESEDPQDDGMDNKEFAKQLSSLKSGTSLQKSTNTPEVKKSKKLGKQNETLSHSANGKVAEPSGGTGSHELSTTSSTTGADADDDLSPVTSPAFGATESTKNAGDVADMLEAPAKGPSILRLTQPTQPQPDRQPKEKKPALEPETKKQRQRRKKNEEQKAAREEGEKERRALMENQRRVAREAEGRPAKNGLGTSKAPTASVWAKPMEQTTSESTGSPVNSSSLLLDTFDNSGKPTTETKINGTTGTPKAWNGEMPSEEEQLKMLSEVDDNGWNTVQKGGKAKKKRNGVARDQPAETGSPKIDFPASEKANGENTDKQGTEISAAGSHENGGESQGSYSSSIMSSKSKTTRDQIDPKIWNQGNIHNHPDYDPEYP</sequence>
<name>A0A8H3IA69_9LECA</name>
<comment type="caution">
    <text evidence="2">The sequence shown here is derived from an EMBL/GenBank/DDBJ whole genome shotgun (WGS) entry which is preliminary data.</text>
</comment>
<protein>
    <submittedName>
        <fullName evidence="2">Uncharacterized protein</fullName>
    </submittedName>
</protein>
<evidence type="ECO:0000313" key="2">
    <source>
        <dbReference type="EMBL" id="CAF9910823.1"/>
    </source>
</evidence>
<proteinExistence type="predicted"/>
<feature type="compositionally biased region" description="Acidic residues" evidence="1">
    <location>
        <begin position="117"/>
        <end position="126"/>
    </location>
</feature>
<feature type="compositionally biased region" description="Polar residues" evidence="1">
    <location>
        <begin position="135"/>
        <end position="152"/>
    </location>
</feature>
<reference evidence="2" key="1">
    <citation type="submission" date="2021-03" db="EMBL/GenBank/DDBJ databases">
        <authorList>
            <person name="Tagirdzhanova G."/>
        </authorList>
    </citation>
    <scope>NUCLEOTIDE SEQUENCE</scope>
</reference>
<keyword evidence="3" id="KW-1185">Reference proteome</keyword>
<dbReference type="OrthoDB" id="4207724at2759"/>
<feature type="compositionally biased region" description="Basic and acidic residues" evidence="1">
    <location>
        <begin position="426"/>
        <end position="435"/>
    </location>
</feature>
<dbReference type="Proteomes" id="UP000664521">
    <property type="component" value="Unassembled WGS sequence"/>
</dbReference>
<feature type="compositionally biased region" description="Polar residues" evidence="1">
    <location>
        <begin position="99"/>
        <end position="114"/>
    </location>
</feature>
<accession>A0A8H3IA69</accession>
<feature type="compositionally biased region" description="Polar residues" evidence="1">
    <location>
        <begin position="324"/>
        <end position="349"/>
    </location>
</feature>
<evidence type="ECO:0000313" key="3">
    <source>
        <dbReference type="Proteomes" id="UP000664521"/>
    </source>
</evidence>
<feature type="compositionally biased region" description="Low complexity" evidence="1">
    <location>
        <begin position="350"/>
        <end position="364"/>
    </location>
</feature>
<dbReference type="AlphaFoldDB" id="A0A8H3IA69"/>
<feature type="compositionally biased region" description="Basic and acidic residues" evidence="1">
    <location>
        <begin position="248"/>
        <end position="263"/>
    </location>
</feature>
<organism evidence="2 3">
    <name type="scientific">Heterodermia speciosa</name>
    <dbReference type="NCBI Taxonomy" id="116794"/>
    <lineage>
        <taxon>Eukaryota</taxon>
        <taxon>Fungi</taxon>
        <taxon>Dikarya</taxon>
        <taxon>Ascomycota</taxon>
        <taxon>Pezizomycotina</taxon>
        <taxon>Lecanoromycetes</taxon>
        <taxon>OSLEUM clade</taxon>
        <taxon>Lecanoromycetidae</taxon>
        <taxon>Caliciales</taxon>
        <taxon>Physciaceae</taxon>
        <taxon>Heterodermia</taxon>
    </lineage>
</organism>
<feature type="compositionally biased region" description="Low complexity" evidence="1">
    <location>
        <begin position="187"/>
        <end position="196"/>
    </location>
</feature>
<gene>
    <name evidence="2" type="ORF">HETSPECPRED_010193</name>
</gene>
<feature type="compositionally biased region" description="Polar residues" evidence="1">
    <location>
        <begin position="75"/>
        <end position="85"/>
    </location>
</feature>
<feature type="compositionally biased region" description="Low complexity" evidence="1">
    <location>
        <begin position="451"/>
        <end position="463"/>
    </location>
</feature>
<feature type="region of interest" description="Disordered" evidence="1">
    <location>
        <begin position="24"/>
        <end position="491"/>
    </location>
</feature>
<dbReference type="EMBL" id="CAJPDS010000009">
    <property type="protein sequence ID" value="CAF9910823.1"/>
    <property type="molecule type" value="Genomic_DNA"/>
</dbReference>
<feature type="compositionally biased region" description="Basic and acidic residues" evidence="1">
    <location>
        <begin position="482"/>
        <end position="491"/>
    </location>
</feature>
<feature type="compositionally biased region" description="Low complexity" evidence="1">
    <location>
        <begin position="236"/>
        <end position="246"/>
    </location>
</feature>